<feature type="transmembrane region" description="Helical" evidence="6">
    <location>
        <begin position="12"/>
        <end position="35"/>
    </location>
</feature>
<comment type="subcellular location">
    <subcellularLocation>
        <location evidence="1">Cell membrane</location>
        <topology evidence="1">Multi-pass membrane protein</topology>
    </subcellularLocation>
</comment>
<dbReference type="InterPro" id="IPR003838">
    <property type="entry name" value="ABC3_permease_C"/>
</dbReference>
<feature type="transmembrane region" description="Helical" evidence="6">
    <location>
        <begin position="403"/>
        <end position="427"/>
    </location>
</feature>
<dbReference type="PANTHER" id="PTHR30287">
    <property type="entry name" value="MEMBRANE COMPONENT OF PREDICTED ABC SUPERFAMILY METABOLITE UPTAKE TRANSPORTER"/>
    <property type="match status" value="1"/>
</dbReference>
<dbReference type="InterPro" id="IPR025857">
    <property type="entry name" value="MacB_PCD"/>
</dbReference>
<feature type="transmembrane region" description="Helical" evidence="6">
    <location>
        <begin position="816"/>
        <end position="836"/>
    </location>
</feature>
<organism evidence="9 10">
    <name type="scientific">Desulfobacter postgatei 2ac9</name>
    <dbReference type="NCBI Taxonomy" id="879212"/>
    <lineage>
        <taxon>Bacteria</taxon>
        <taxon>Pseudomonadati</taxon>
        <taxon>Thermodesulfobacteriota</taxon>
        <taxon>Desulfobacteria</taxon>
        <taxon>Desulfobacterales</taxon>
        <taxon>Desulfobacteraceae</taxon>
        <taxon>Desulfobacter</taxon>
    </lineage>
</organism>
<feature type="transmembrane region" description="Helical" evidence="6">
    <location>
        <begin position="780"/>
        <end position="804"/>
    </location>
</feature>
<dbReference type="Pfam" id="PF12704">
    <property type="entry name" value="MacB_PCD"/>
    <property type="match status" value="1"/>
</dbReference>
<keyword evidence="10" id="KW-1185">Reference proteome</keyword>
<feature type="transmembrane region" description="Helical" evidence="6">
    <location>
        <begin position="479"/>
        <end position="498"/>
    </location>
</feature>
<keyword evidence="3 6" id="KW-0812">Transmembrane</keyword>
<evidence type="ECO:0000313" key="9">
    <source>
        <dbReference type="EMBL" id="EIM63622.1"/>
    </source>
</evidence>
<dbReference type="Pfam" id="PF02687">
    <property type="entry name" value="FtsX"/>
    <property type="match status" value="2"/>
</dbReference>
<evidence type="ECO:0000256" key="2">
    <source>
        <dbReference type="ARBA" id="ARBA00022475"/>
    </source>
</evidence>
<dbReference type="STRING" id="879212.DespoDRAFT_01703"/>
<proteinExistence type="predicted"/>
<keyword evidence="5 6" id="KW-0472">Membrane</keyword>
<evidence type="ECO:0000259" key="8">
    <source>
        <dbReference type="Pfam" id="PF12704"/>
    </source>
</evidence>
<feature type="domain" description="MacB-like periplasmic core" evidence="8">
    <location>
        <begin position="19"/>
        <end position="222"/>
    </location>
</feature>
<evidence type="ECO:0000259" key="7">
    <source>
        <dbReference type="Pfam" id="PF02687"/>
    </source>
</evidence>
<evidence type="ECO:0000256" key="1">
    <source>
        <dbReference type="ARBA" id="ARBA00004651"/>
    </source>
</evidence>
<evidence type="ECO:0000256" key="5">
    <source>
        <dbReference type="ARBA" id="ARBA00023136"/>
    </source>
</evidence>
<evidence type="ECO:0000256" key="4">
    <source>
        <dbReference type="ARBA" id="ARBA00022989"/>
    </source>
</evidence>
<dbReference type="OrthoDB" id="9775544at2"/>
<name>I5B2A9_9BACT</name>
<reference evidence="9 10" key="2">
    <citation type="submission" date="2012-02" db="EMBL/GenBank/DDBJ databases">
        <title>Improved High-Quality Draft sequence of Desulfobacter postgatei 2ac9.</title>
        <authorList>
            <consortium name="US DOE Joint Genome Institute"/>
            <person name="Lucas S."/>
            <person name="Han J."/>
            <person name="Lapidus A."/>
            <person name="Cheng J.-F."/>
            <person name="Goodwin L."/>
            <person name="Pitluck S."/>
            <person name="Peters L."/>
            <person name="Ovchinnikova G."/>
            <person name="Held B."/>
            <person name="Detter J.C."/>
            <person name="Han C."/>
            <person name="Tapia R."/>
            <person name="Land M."/>
            <person name="Hauser L."/>
            <person name="Kyrpides N."/>
            <person name="Ivanova N."/>
            <person name="Pagani I."/>
            <person name="Orellana R."/>
            <person name="Lovley D."/>
            <person name="Woyke T."/>
        </authorList>
    </citation>
    <scope>NUCLEOTIDE SEQUENCE [LARGE SCALE GENOMIC DNA]</scope>
    <source>
        <strain evidence="9 10">2ac9</strain>
    </source>
</reference>
<gene>
    <name evidence="9" type="ORF">DespoDRAFT_01703</name>
</gene>
<dbReference type="GO" id="GO:0005886">
    <property type="term" value="C:plasma membrane"/>
    <property type="evidence" value="ECO:0007669"/>
    <property type="project" value="UniProtKB-SubCell"/>
</dbReference>
<dbReference type="EMBL" id="CM001488">
    <property type="protein sequence ID" value="EIM63622.1"/>
    <property type="molecule type" value="Genomic_DNA"/>
</dbReference>
<dbReference type="InterPro" id="IPR038766">
    <property type="entry name" value="Membrane_comp_ABC_pdt"/>
</dbReference>
<sequence length="853" mass="95703">MFWIRTAFRELITHKGFSLFFILNLALGLAGFIAIQSFRESLDRHMDDNLKEILTADLVLISYDSLTPQEMHQAERILAGYLDKARMVTFFSMARADDRSRLVRVMAMDEAYPLYGGFTFEGETSSKDIQGNPGLFMTRDTARALGIKTDAHRGKAVKLGEKNFLIRDFFKDDPDKNLTGFELAPKVYMGLDQLAGTGLIRFGSRVRYMYYYRFEPGVNLEGKIRDIKQHFYDPVRNQPRLNVHDARDVNQRLGSLSRYFTRYMGLVSIIALFLAGMVAAYLFRGFLTLKSKEMAILMAVGAVRKHIYFYVSCQLMFLGIVSAILAVIISMLLLPVFPVIFKDLIPAHLNLRVSFETLAAALAVGIAGSLVFCLPLFVTIFSIRPLTLLQENSVTARFSKRKILWQALSFVPVIAALFLMSVMVSGSMADGTLFAGGFILALGMFSLVGGLVFWGCRFPAASRQIPVKIAFRNLFRNKWSSLSCFVTIAMGVFLIAIVPQVRKGLETEIIRPKGLKIPVLFLADIQEEQKAPLIRFMETQEGELARISPMVRGRIKTVNQQPFYGPNDRSDKRARGRRLEFIFSFRKTLDASEKVVQGRPISQTPWEFGSNTPFEISMERSFADRHEIKIGDALEVDIQGISLTGKVVNLRQVKWASFQPNFFMLFQDGVLNDAPKTYVASISNLVQSRRHELKNRIVDRFSNISVIDVTQTAQTILGVTDRLSLSVKFMAWLAIAAGLLSIFSISRHQAFKNRNQINLLKVLGTDFNTLGLITLLESGFIGFSAGITALCLSVAVSFGISWYFFDSLWQLDGGTLFLILCLSTVTCMATGLGAAWQVMKGRPVELLGQGYSK</sequence>
<reference evidence="9 10" key="1">
    <citation type="submission" date="2011-09" db="EMBL/GenBank/DDBJ databases">
        <authorList>
            <consortium name="US DOE Joint Genome Institute (JGI-PGF)"/>
            <person name="Lucas S."/>
            <person name="Han J."/>
            <person name="Lapidus A."/>
            <person name="Cheng J.-F."/>
            <person name="Goodwin L."/>
            <person name="Pitluck S."/>
            <person name="Peters L."/>
            <person name="Land M.L."/>
            <person name="Hauser L."/>
            <person name="Orellana R."/>
            <person name="Lovley D."/>
            <person name="Woyke T.J."/>
        </authorList>
    </citation>
    <scope>NUCLEOTIDE SEQUENCE [LARGE SCALE GENOMIC DNA]</scope>
    <source>
        <strain evidence="9 10">2ac9</strain>
    </source>
</reference>
<keyword evidence="4 6" id="KW-1133">Transmembrane helix</keyword>
<feature type="transmembrane region" description="Helical" evidence="6">
    <location>
        <begin position="307"/>
        <end position="337"/>
    </location>
</feature>
<dbReference type="PANTHER" id="PTHR30287:SF1">
    <property type="entry name" value="INNER MEMBRANE PROTEIN"/>
    <property type="match status" value="1"/>
</dbReference>
<protein>
    <submittedName>
        <fullName evidence="9">Putative ABC-type transport system involved in lysophospholipase L1 biosynthesis, permease component</fullName>
    </submittedName>
</protein>
<accession>I5B2A9</accession>
<dbReference type="AlphaFoldDB" id="I5B2A9"/>
<dbReference type="eggNOG" id="COG3127">
    <property type="taxonomic scope" value="Bacteria"/>
</dbReference>
<keyword evidence="2" id="KW-1003">Cell membrane</keyword>
<evidence type="ECO:0000313" key="10">
    <source>
        <dbReference type="Proteomes" id="UP000005778"/>
    </source>
</evidence>
<feature type="transmembrane region" description="Helical" evidence="6">
    <location>
        <begin position="357"/>
        <end position="383"/>
    </location>
</feature>
<feature type="transmembrane region" description="Helical" evidence="6">
    <location>
        <begin position="263"/>
        <end position="287"/>
    </location>
</feature>
<feature type="transmembrane region" description="Helical" evidence="6">
    <location>
        <begin position="729"/>
        <end position="746"/>
    </location>
</feature>
<evidence type="ECO:0000256" key="6">
    <source>
        <dbReference type="SAM" id="Phobius"/>
    </source>
</evidence>
<evidence type="ECO:0000256" key="3">
    <source>
        <dbReference type="ARBA" id="ARBA00022692"/>
    </source>
</evidence>
<feature type="domain" description="ABC3 transporter permease C-terminal" evidence="7">
    <location>
        <begin position="266"/>
        <end position="371"/>
    </location>
</feature>
<feature type="domain" description="ABC3 transporter permease C-terminal" evidence="7">
    <location>
        <begin position="729"/>
        <end position="841"/>
    </location>
</feature>
<feature type="transmembrane region" description="Helical" evidence="6">
    <location>
        <begin position="433"/>
        <end position="458"/>
    </location>
</feature>
<dbReference type="HOGENOM" id="CLU_009475_3_0_7"/>
<dbReference type="Proteomes" id="UP000005778">
    <property type="component" value="Chromosome"/>
</dbReference>
<dbReference type="RefSeq" id="WP_004072861.1">
    <property type="nucleotide sequence ID" value="NZ_CM001488.1"/>
</dbReference>